<keyword evidence="1" id="KW-0732">Signal</keyword>
<evidence type="ECO:0000256" key="1">
    <source>
        <dbReference type="SAM" id="SignalP"/>
    </source>
</evidence>
<dbReference type="Proteomes" id="UP000215127">
    <property type="component" value="Chromosome 1"/>
</dbReference>
<sequence>MKLHIFTLSAMLVGLIHAAGVKFGSDCTGNDKNDRGCEENGGHVMLCQKLCMAPGRGGQAVCSTTWRYGNNCPPEGKHCVKGYCVKN</sequence>
<proteinExistence type="predicted"/>
<protein>
    <submittedName>
        <fullName evidence="2">Uncharacterized protein</fullName>
    </submittedName>
</protein>
<feature type="chain" id="PRO_5012688345" evidence="1">
    <location>
        <begin position="19"/>
        <end position="87"/>
    </location>
</feature>
<evidence type="ECO:0000313" key="2">
    <source>
        <dbReference type="EMBL" id="SMQ46564.1"/>
    </source>
</evidence>
<organism evidence="2 3">
    <name type="scientific">Zymoseptoria tritici (strain ST99CH_3D7)</name>
    <dbReference type="NCBI Taxonomy" id="1276538"/>
    <lineage>
        <taxon>Eukaryota</taxon>
        <taxon>Fungi</taxon>
        <taxon>Dikarya</taxon>
        <taxon>Ascomycota</taxon>
        <taxon>Pezizomycotina</taxon>
        <taxon>Dothideomycetes</taxon>
        <taxon>Dothideomycetidae</taxon>
        <taxon>Mycosphaerellales</taxon>
        <taxon>Mycosphaerellaceae</taxon>
        <taxon>Zymoseptoria</taxon>
    </lineage>
</organism>
<dbReference type="EMBL" id="LT853692">
    <property type="protein sequence ID" value="SMQ46564.1"/>
    <property type="molecule type" value="Genomic_DNA"/>
</dbReference>
<evidence type="ECO:0000313" key="3">
    <source>
        <dbReference type="Proteomes" id="UP000215127"/>
    </source>
</evidence>
<keyword evidence="3" id="KW-1185">Reference proteome</keyword>
<accession>A0A1X7RGL4</accession>
<gene>
    <name evidence="2" type="ORF">ZT3D7_G1710</name>
</gene>
<feature type="signal peptide" evidence="1">
    <location>
        <begin position="1"/>
        <end position="18"/>
    </location>
</feature>
<reference evidence="2 3" key="1">
    <citation type="submission" date="2016-06" db="EMBL/GenBank/DDBJ databases">
        <authorList>
            <person name="Kjaerup R.B."/>
            <person name="Dalgaard T.S."/>
            <person name="Juul-Madsen H.R."/>
        </authorList>
    </citation>
    <scope>NUCLEOTIDE SEQUENCE [LARGE SCALE GENOMIC DNA]</scope>
</reference>
<name>A0A1X7RGL4_ZYMT9</name>
<dbReference type="AlphaFoldDB" id="A0A1X7RGL4"/>